<feature type="compositionally biased region" description="Low complexity" evidence="2">
    <location>
        <begin position="158"/>
        <end position="167"/>
    </location>
</feature>
<dbReference type="OrthoDB" id="539634at2759"/>
<dbReference type="SMART" id="SM00028">
    <property type="entry name" value="TPR"/>
    <property type="match status" value="1"/>
</dbReference>
<dbReference type="GO" id="GO:0006570">
    <property type="term" value="P:tyrosine metabolic process"/>
    <property type="evidence" value="ECO:0007669"/>
    <property type="project" value="TreeGrafter"/>
</dbReference>
<dbReference type="InterPro" id="IPR011990">
    <property type="entry name" value="TPR-like_helical_dom_sf"/>
</dbReference>
<dbReference type="SUPFAM" id="SSF48452">
    <property type="entry name" value="TPR-like"/>
    <property type="match status" value="1"/>
</dbReference>
<sequence length="256" mass="26201">MPKPATATGRDDRILDLIFNPDAGIILEPENDDEADWVDLSGLVAPADGYHLTAEALAAARQGEVEAVAAAEAVTAGAVTADASPTASTAAPAAAYDAALALLDAVVAAAPSYASAYNNRAQVHRLRGDTAAAMADLNRAIHYARHTREPAADPHPPASGAAAPADAAMADSGDRLALLGQIYTQRAVLHKQNGAEGAADLDFAQGARFGNAVAKRAVKENPYGKLCNATMAHAMARLYQPQANEAGPQPAAGPPR</sequence>
<evidence type="ECO:0008006" key="5">
    <source>
        <dbReference type="Google" id="ProtNLM"/>
    </source>
</evidence>
<dbReference type="InterPro" id="IPR019734">
    <property type="entry name" value="TPR_rpt"/>
</dbReference>
<evidence type="ECO:0000256" key="1">
    <source>
        <dbReference type="ARBA" id="ARBA00006995"/>
    </source>
</evidence>
<dbReference type="InterPro" id="IPR038906">
    <property type="entry name" value="TTC36"/>
</dbReference>
<dbReference type="STRING" id="1555241.A0A4P9XD69"/>
<protein>
    <recommendedName>
        <fullName evidence="5">TPR-like protein</fullName>
    </recommendedName>
</protein>
<organism evidence="3 4">
    <name type="scientific">Caulochytrium protostelioides</name>
    <dbReference type="NCBI Taxonomy" id="1555241"/>
    <lineage>
        <taxon>Eukaryota</taxon>
        <taxon>Fungi</taxon>
        <taxon>Fungi incertae sedis</taxon>
        <taxon>Chytridiomycota</taxon>
        <taxon>Chytridiomycota incertae sedis</taxon>
        <taxon>Chytridiomycetes</taxon>
        <taxon>Caulochytriales</taxon>
        <taxon>Caulochytriaceae</taxon>
        <taxon>Caulochytrium</taxon>
    </lineage>
</organism>
<reference evidence="4" key="1">
    <citation type="journal article" date="2018" name="Nat. Microbiol.">
        <title>Leveraging single-cell genomics to expand the fungal tree of life.</title>
        <authorList>
            <person name="Ahrendt S.R."/>
            <person name="Quandt C.A."/>
            <person name="Ciobanu D."/>
            <person name="Clum A."/>
            <person name="Salamov A."/>
            <person name="Andreopoulos B."/>
            <person name="Cheng J.F."/>
            <person name="Woyke T."/>
            <person name="Pelin A."/>
            <person name="Henrissat B."/>
            <person name="Reynolds N.K."/>
            <person name="Benny G.L."/>
            <person name="Smith M.E."/>
            <person name="James T.Y."/>
            <person name="Grigoriev I.V."/>
        </authorList>
    </citation>
    <scope>NUCLEOTIDE SEQUENCE [LARGE SCALE GENOMIC DNA]</scope>
    <source>
        <strain evidence="4">ATCC 52028</strain>
    </source>
</reference>
<dbReference type="PANTHER" id="PTHR21405:SF0">
    <property type="entry name" value="TETRATRICOPEPTIDE REPEAT PROTEIN 36"/>
    <property type="match status" value="1"/>
</dbReference>
<keyword evidence="4" id="KW-1185">Reference proteome</keyword>
<evidence type="ECO:0000313" key="4">
    <source>
        <dbReference type="Proteomes" id="UP000274922"/>
    </source>
</evidence>
<dbReference type="Proteomes" id="UP000274922">
    <property type="component" value="Unassembled WGS sequence"/>
</dbReference>
<comment type="similarity">
    <text evidence="1">Belongs to the TTC36 family.</text>
</comment>
<accession>A0A4P9XD69</accession>
<dbReference type="EMBL" id="ML014123">
    <property type="protein sequence ID" value="RKP03437.1"/>
    <property type="molecule type" value="Genomic_DNA"/>
</dbReference>
<dbReference type="AlphaFoldDB" id="A0A4P9XD69"/>
<proteinExistence type="inferred from homology"/>
<name>A0A4P9XD69_9FUNG</name>
<evidence type="ECO:0000313" key="3">
    <source>
        <dbReference type="EMBL" id="RKP03437.1"/>
    </source>
</evidence>
<feature type="region of interest" description="Disordered" evidence="2">
    <location>
        <begin position="148"/>
        <end position="167"/>
    </location>
</feature>
<dbReference type="Gene3D" id="1.25.40.10">
    <property type="entry name" value="Tetratricopeptide repeat domain"/>
    <property type="match status" value="1"/>
</dbReference>
<evidence type="ECO:0000256" key="2">
    <source>
        <dbReference type="SAM" id="MobiDB-lite"/>
    </source>
</evidence>
<gene>
    <name evidence="3" type="ORF">CXG81DRAFT_23963</name>
</gene>
<dbReference type="PANTHER" id="PTHR21405">
    <property type="entry name" value="CDNA SEQUENCE BC021608"/>
    <property type="match status" value="1"/>
</dbReference>